<keyword evidence="11" id="KW-1185">Reference proteome</keyword>
<proteinExistence type="inferred from homology"/>
<evidence type="ECO:0000313" key="10">
    <source>
        <dbReference type="EMBL" id="GGH36316.1"/>
    </source>
</evidence>
<feature type="transmembrane region" description="Helical" evidence="8">
    <location>
        <begin position="209"/>
        <end position="231"/>
    </location>
</feature>
<feature type="domain" description="SSD" evidence="9">
    <location>
        <begin position="201"/>
        <end position="333"/>
    </location>
</feature>
<dbReference type="PANTHER" id="PTHR33406:SF11">
    <property type="entry name" value="MEMBRANE PROTEIN SCO6666-RELATED"/>
    <property type="match status" value="1"/>
</dbReference>
<feature type="compositionally biased region" description="Low complexity" evidence="7">
    <location>
        <begin position="350"/>
        <end position="371"/>
    </location>
</feature>
<feature type="transmembrane region" description="Helical" evidence="8">
    <location>
        <begin position="546"/>
        <end position="566"/>
    </location>
</feature>
<name>A0A917MMP9_9MICO</name>
<feature type="region of interest" description="Disordered" evidence="7">
    <location>
        <begin position="350"/>
        <end position="374"/>
    </location>
</feature>
<accession>A0A917MMP9</accession>
<feature type="transmembrane region" description="Helical" evidence="8">
    <location>
        <begin position="391"/>
        <end position="415"/>
    </location>
</feature>
<sequence>MSTLLYSLGRWSFRHPWRVLSAWLLILLVAGGGALGLNKGFDNSFSIPGTESQEGLEQLSRTFPQVSGTSAQFIVVAAPGESVEDAAYREPIEAAVSELADLPDVSSATSPFDGLVSGMISDGGTAAIAQLQFDAIQTEITGDDKAALQAVVDDLAERLPDGSQTALGGELFSTELPTVTITEAIGVIVALLVLIITFRSLVLAGLPLAVALIGVGASLLGLVAATQFATVSATTPMLALMLGLAVGIDYSLFIAARHQDQVRDGMELEESAGRATGTAGSAVVFAGVTVLIALIGLSFANIPFLTTMGIAAAVAVAVAVLIAVSLTPALLGFAGHRAIGRLPRRRGARAAGTGTASAGGTASVSGPGTAAPPARKSFSERWVAGVTRRPVLTTVAVVLGLGLLAAPIGSLALALPNAGALPRDNEARIGYDLTSEHFGPGFNGPLILTGTIVTSDDPLGLLEDLRDEVEALDGVKEVALAAPNETADTGIVQIVPETGPDDPATSALVRELRAHQGEWLDRYGIDLKVTGFTAVAIDISDRLGKALVPFGIFVVGLSFVLLMIVFRSIWVPLKAALGYLLSILAAFGVVAAVFSWGWGADLLHVARTGPVIAFMPIVAMGVLFGLAMDYEVFLVSRMREDFVHAARRLGATRDVAVGAVRSGFAASARVVTAAAVIMFAVFAAFVPEGDSNLKPIALALAVGIAIDAFVVRMTLVPAVMALLGEKAWWMPRWLDRLLPHFDIEGEAVERERSLADWPEPASTAVVAAEDLEIATDDARLAAGVSLRAEPGAAVVIASSDPRAARAVGLAIAGRTVPTGGLLRVAGHLLPERAAWVRAHVGLALLAGAEDPVREARAAVRGRSRRRGAETRDRGSLVVIDGADTLAPAVRDQLAAVLRDAAYASAPEPLTIVATGTDAGAVRRLVLDAGWTDVREVDVAPGGALPSGPRPASSIEVNA</sequence>
<feature type="transmembrane region" description="Helical" evidence="8">
    <location>
        <begin position="308"/>
        <end position="335"/>
    </location>
</feature>
<feature type="transmembrane region" description="Helical" evidence="8">
    <location>
        <begin position="184"/>
        <end position="202"/>
    </location>
</feature>
<evidence type="ECO:0000256" key="6">
    <source>
        <dbReference type="ARBA" id="ARBA00023136"/>
    </source>
</evidence>
<feature type="transmembrane region" description="Helical" evidence="8">
    <location>
        <begin position="611"/>
        <end position="630"/>
    </location>
</feature>
<gene>
    <name evidence="10" type="ORF">GCM10010921_05380</name>
</gene>
<keyword evidence="5 8" id="KW-1133">Transmembrane helix</keyword>
<feature type="transmembrane region" description="Helical" evidence="8">
    <location>
        <begin position="578"/>
        <end position="599"/>
    </location>
</feature>
<comment type="similarity">
    <text evidence="2">Belongs to the resistance-nodulation-cell division (RND) (TC 2.A.6) family. MmpL subfamily.</text>
</comment>
<dbReference type="Gene3D" id="1.20.1640.10">
    <property type="entry name" value="Multidrug efflux transporter AcrB transmembrane domain"/>
    <property type="match status" value="2"/>
</dbReference>
<dbReference type="Proteomes" id="UP000657592">
    <property type="component" value="Unassembled WGS sequence"/>
</dbReference>
<dbReference type="PANTHER" id="PTHR33406">
    <property type="entry name" value="MEMBRANE PROTEIN MJ1562-RELATED"/>
    <property type="match status" value="1"/>
</dbReference>
<dbReference type="RefSeq" id="WP_188754719.1">
    <property type="nucleotide sequence ID" value="NZ_BMJY01000002.1"/>
</dbReference>
<evidence type="ECO:0000256" key="3">
    <source>
        <dbReference type="ARBA" id="ARBA00022475"/>
    </source>
</evidence>
<dbReference type="Pfam" id="PF03176">
    <property type="entry name" value="MMPL"/>
    <property type="match status" value="2"/>
</dbReference>
<evidence type="ECO:0000313" key="11">
    <source>
        <dbReference type="Proteomes" id="UP000657592"/>
    </source>
</evidence>
<comment type="subcellular location">
    <subcellularLocation>
        <location evidence="1">Cell membrane</location>
        <topology evidence="1">Multi-pass membrane protein</topology>
    </subcellularLocation>
</comment>
<dbReference type="InterPro" id="IPR000731">
    <property type="entry name" value="SSD"/>
</dbReference>
<reference evidence="10" key="1">
    <citation type="journal article" date="2014" name="Int. J. Syst. Evol. Microbiol.">
        <title>Complete genome sequence of Corynebacterium casei LMG S-19264T (=DSM 44701T), isolated from a smear-ripened cheese.</title>
        <authorList>
            <consortium name="US DOE Joint Genome Institute (JGI-PGF)"/>
            <person name="Walter F."/>
            <person name="Albersmeier A."/>
            <person name="Kalinowski J."/>
            <person name="Ruckert C."/>
        </authorList>
    </citation>
    <scope>NUCLEOTIDE SEQUENCE</scope>
    <source>
        <strain evidence="10">CGMCC 1.15794</strain>
    </source>
</reference>
<evidence type="ECO:0000256" key="7">
    <source>
        <dbReference type="SAM" id="MobiDB-lite"/>
    </source>
</evidence>
<dbReference type="PROSITE" id="PS50156">
    <property type="entry name" value="SSD"/>
    <property type="match status" value="1"/>
</dbReference>
<organism evidence="10 11">
    <name type="scientific">Microbacterium album</name>
    <dbReference type="NCBI Taxonomy" id="2053191"/>
    <lineage>
        <taxon>Bacteria</taxon>
        <taxon>Bacillati</taxon>
        <taxon>Actinomycetota</taxon>
        <taxon>Actinomycetes</taxon>
        <taxon>Micrococcales</taxon>
        <taxon>Microbacteriaceae</taxon>
        <taxon>Microbacterium</taxon>
    </lineage>
</organism>
<feature type="transmembrane region" description="Helical" evidence="8">
    <location>
        <begin position="698"/>
        <end position="723"/>
    </location>
</feature>
<keyword evidence="3" id="KW-1003">Cell membrane</keyword>
<dbReference type="GO" id="GO:0005886">
    <property type="term" value="C:plasma membrane"/>
    <property type="evidence" value="ECO:0007669"/>
    <property type="project" value="UniProtKB-SubCell"/>
</dbReference>
<feature type="transmembrane region" description="Helical" evidence="8">
    <location>
        <begin position="666"/>
        <end position="686"/>
    </location>
</feature>
<protein>
    <submittedName>
        <fullName evidence="10">RND transporter</fullName>
    </submittedName>
</protein>
<evidence type="ECO:0000256" key="5">
    <source>
        <dbReference type="ARBA" id="ARBA00022989"/>
    </source>
</evidence>
<evidence type="ECO:0000256" key="4">
    <source>
        <dbReference type="ARBA" id="ARBA00022692"/>
    </source>
</evidence>
<evidence type="ECO:0000256" key="1">
    <source>
        <dbReference type="ARBA" id="ARBA00004651"/>
    </source>
</evidence>
<evidence type="ECO:0000259" key="9">
    <source>
        <dbReference type="PROSITE" id="PS50156"/>
    </source>
</evidence>
<feature type="transmembrane region" description="Helical" evidence="8">
    <location>
        <begin position="277"/>
        <end position="302"/>
    </location>
</feature>
<reference evidence="10" key="2">
    <citation type="submission" date="2020-09" db="EMBL/GenBank/DDBJ databases">
        <authorList>
            <person name="Sun Q."/>
            <person name="Zhou Y."/>
        </authorList>
    </citation>
    <scope>NUCLEOTIDE SEQUENCE</scope>
    <source>
        <strain evidence="10">CGMCC 1.15794</strain>
    </source>
</reference>
<feature type="transmembrane region" description="Helical" evidence="8">
    <location>
        <begin position="237"/>
        <end position="256"/>
    </location>
</feature>
<dbReference type="InterPro" id="IPR004869">
    <property type="entry name" value="MMPL_dom"/>
</dbReference>
<dbReference type="SUPFAM" id="SSF82866">
    <property type="entry name" value="Multidrug efflux transporter AcrB transmembrane domain"/>
    <property type="match status" value="2"/>
</dbReference>
<keyword evidence="4 8" id="KW-0812">Transmembrane</keyword>
<comment type="caution">
    <text evidence="10">The sequence shown here is derived from an EMBL/GenBank/DDBJ whole genome shotgun (WGS) entry which is preliminary data.</text>
</comment>
<dbReference type="AlphaFoldDB" id="A0A917MMP9"/>
<dbReference type="EMBL" id="BMJY01000002">
    <property type="protein sequence ID" value="GGH36316.1"/>
    <property type="molecule type" value="Genomic_DNA"/>
</dbReference>
<dbReference type="InterPro" id="IPR050545">
    <property type="entry name" value="Mycobact_MmpL"/>
</dbReference>
<keyword evidence="6 8" id="KW-0472">Membrane</keyword>
<evidence type="ECO:0000256" key="2">
    <source>
        <dbReference type="ARBA" id="ARBA00010157"/>
    </source>
</evidence>
<evidence type="ECO:0000256" key="8">
    <source>
        <dbReference type="SAM" id="Phobius"/>
    </source>
</evidence>